<accession>A0A6H1ZQ36</accession>
<evidence type="ECO:0000259" key="1">
    <source>
        <dbReference type="Pfam" id="PF01844"/>
    </source>
</evidence>
<dbReference type="Pfam" id="PF01844">
    <property type="entry name" value="HNH"/>
    <property type="match status" value="1"/>
</dbReference>
<dbReference type="Gene3D" id="1.10.30.50">
    <property type="match status" value="1"/>
</dbReference>
<proteinExistence type="predicted"/>
<gene>
    <name evidence="2" type="ORF">TM448A01407_0018</name>
</gene>
<reference evidence="2" key="1">
    <citation type="submission" date="2020-03" db="EMBL/GenBank/DDBJ databases">
        <title>The deep terrestrial virosphere.</title>
        <authorList>
            <person name="Holmfeldt K."/>
            <person name="Nilsson E."/>
            <person name="Simone D."/>
            <person name="Lopez-Fernandez M."/>
            <person name="Wu X."/>
            <person name="de Brujin I."/>
            <person name="Lundin D."/>
            <person name="Andersson A."/>
            <person name="Bertilsson S."/>
            <person name="Dopson M."/>
        </authorList>
    </citation>
    <scope>NUCLEOTIDE SEQUENCE</scope>
    <source>
        <strain evidence="2">TM448A01407</strain>
    </source>
</reference>
<name>A0A6H1ZQ36_9ZZZZ</name>
<dbReference type="AlphaFoldDB" id="A0A6H1ZQ36"/>
<keyword evidence="2" id="KW-0255">Endonuclease</keyword>
<dbReference type="GO" id="GO:0008270">
    <property type="term" value="F:zinc ion binding"/>
    <property type="evidence" value="ECO:0007669"/>
    <property type="project" value="InterPro"/>
</dbReference>
<dbReference type="GO" id="GO:0003676">
    <property type="term" value="F:nucleic acid binding"/>
    <property type="evidence" value="ECO:0007669"/>
    <property type="project" value="InterPro"/>
</dbReference>
<keyword evidence="2" id="KW-0540">Nuclease</keyword>
<organism evidence="2">
    <name type="scientific">viral metagenome</name>
    <dbReference type="NCBI Taxonomy" id="1070528"/>
    <lineage>
        <taxon>unclassified sequences</taxon>
        <taxon>metagenomes</taxon>
        <taxon>organismal metagenomes</taxon>
    </lineage>
</organism>
<evidence type="ECO:0000313" key="2">
    <source>
        <dbReference type="EMBL" id="QJA49599.1"/>
    </source>
</evidence>
<sequence>MKIENWGKTQYRKKTDELWFKILIALHPYCENCGQQATQVHHFFPRGRYSILRHNLANGISLCMGCHLKHHTGDPTIEKNILDKRGDDWYDELLQETKKFNKTDLAHYKKIYQELLKVYEKLFTPHPLQLKR</sequence>
<protein>
    <submittedName>
        <fullName evidence="2">Putative homing endonuclease</fullName>
    </submittedName>
</protein>
<keyword evidence="2" id="KW-0378">Hydrolase</keyword>
<dbReference type="EMBL" id="MT144144">
    <property type="protein sequence ID" value="QJA49599.1"/>
    <property type="molecule type" value="Genomic_DNA"/>
</dbReference>
<feature type="domain" description="HNH" evidence="1">
    <location>
        <begin position="30"/>
        <end position="72"/>
    </location>
</feature>
<dbReference type="InterPro" id="IPR002711">
    <property type="entry name" value="HNH"/>
</dbReference>
<dbReference type="GO" id="GO:0004519">
    <property type="term" value="F:endonuclease activity"/>
    <property type="evidence" value="ECO:0007669"/>
    <property type="project" value="UniProtKB-KW"/>
</dbReference>